<comment type="caution">
    <text evidence="1">The sequence shown here is derived from an EMBL/GenBank/DDBJ whole genome shotgun (WGS) entry which is preliminary data.</text>
</comment>
<reference evidence="1" key="1">
    <citation type="submission" date="2020-11" db="EMBL/GenBank/DDBJ databases">
        <authorList>
            <consortium name="DOE Joint Genome Institute"/>
            <person name="Ahrendt S."/>
            <person name="Riley R."/>
            <person name="Andreopoulos W."/>
            <person name="Labutti K."/>
            <person name="Pangilinan J."/>
            <person name="Ruiz-Duenas F.J."/>
            <person name="Barrasa J.M."/>
            <person name="Sanchez-Garcia M."/>
            <person name="Camarero S."/>
            <person name="Miyauchi S."/>
            <person name="Serrano A."/>
            <person name="Linde D."/>
            <person name="Babiker R."/>
            <person name="Drula E."/>
            <person name="Ayuso-Fernandez I."/>
            <person name="Pacheco R."/>
            <person name="Padilla G."/>
            <person name="Ferreira P."/>
            <person name="Barriuso J."/>
            <person name="Kellner H."/>
            <person name="Castanera R."/>
            <person name="Alfaro M."/>
            <person name="Ramirez L."/>
            <person name="Pisabarro A.G."/>
            <person name="Kuo A."/>
            <person name="Tritt A."/>
            <person name="Lipzen A."/>
            <person name="He G."/>
            <person name="Yan M."/>
            <person name="Ng V."/>
            <person name="Cullen D."/>
            <person name="Martin F."/>
            <person name="Rosso M.-N."/>
            <person name="Henrissat B."/>
            <person name="Hibbett D."/>
            <person name="Martinez A.T."/>
            <person name="Grigoriev I.V."/>
        </authorList>
    </citation>
    <scope>NUCLEOTIDE SEQUENCE</scope>
    <source>
        <strain evidence="1">CBS 247.69</strain>
    </source>
</reference>
<protein>
    <recommendedName>
        <fullName evidence="3">F-box domain-containing protein</fullName>
    </recommendedName>
</protein>
<keyword evidence="2" id="KW-1185">Reference proteome</keyword>
<evidence type="ECO:0000313" key="1">
    <source>
        <dbReference type="EMBL" id="KAF9460192.1"/>
    </source>
</evidence>
<dbReference type="Gene3D" id="1.20.1280.50">
    <property type="match status" value="1"/>
</dbReference>
<sequence length="80" mass="9342">ISEELLRVQLMIDDLHSQLKENFDNITKYKRMISPLKSLPNEIISKIFEEYAAGLPHPPWLVGHICSRWREIALSTPALW</sequence>
<proteinExistence type="predicted"/>
<feature type="non-terminal residue" evidence="1">
    <location>
        <position position="80"/>
    </location>
</feature>
<name>A0A9P6CC32_9AGAR</name>
<accession>A0A9P6CC32</accession>
<gene>
    <name evidence="1" type="ORF">BDZ94DRAFT_1121969</name>
</gene>
<dbReference type="AlphaFoldDB" id="A0A9P6CC32"/>
<dbReference type="Proteomes" id="UP000807353">
    <property type="component" value="Unassembled WGS sequence"/>
</dbReference>
<feature type="non-terminal residue" evidence="1">
    <location>
        <position position="1"/>
    </location>
</feature>
<dbReference type="OrthoDB" id="3229088at2759"/>
<evidence type="ECO:0000313" key="2">
    <source>
        <dbReference type="Proteomes" id="UP000807353"/>
    </source>
</evidence>
<organism evidence="1 2">
    <name type="scientific">Collybia nuda</name>
    <dbReference type="NCBI Taxonomy" id="64659"/>
    <lineage>
        <taxon>Eukaryota</taxon>
        <taxon>Fungi</taxon>
        <taxon>Dikarya</taxon>
        <taxon>Basidiomycota</taxon>
        <taxon>Agaricomycotina</taxon>
        <taxon>Agaricomycetes</taxon>
        <taxon>Agaricomycetidae</taxon>
        <taxon>Agaricales</taxon>
        <taxon>Tricholomatineae</taxon>
        <taxon>Clitocybaceae</taxon>
        <taxon>Collybia</taxon>
    </lineage>
</organism>
<evidence type="ECO:0008006" key="3">
    <source>
        <dbReference type="Google" id="ProtNLM"/>
    </source>
</evidence>
<dbReference type="EMBL" id="MU150303">
    <property type="protein sequence ID" value="KAF9460192.1"/>
    <property type="molecule type" value="Genomic_DNA"/>
</dbReference>